<name>A0AAV6VXU3_9ARAC</name>
<proteinExistence type="predicted"/>
<accession>A0AAV6VXU3</accession>
<sequence length="262" mass="30704">MDDNEAMFPEFTSEFNQTSVPMQINEFVEDLILNVENVKKENLQKQIDAMNKKLEKEKEEHTMHRKNKVEHLIKFRQLIEKRANTNKGKCKNCPSLEGELISVKKRISDLLDEQIEASEKVFNTEQAIKVYQVHEEKKLHEIKELKEQIEKRRANTNRHFQTTKFKAKCLRQQIEMDLGSKATDDVILAIQKKVTDLALNKAYDELPNKIALFDEETIAQALKEAKEEIAAADQGVQYPGGSYNEEETNNRREEYMKWLFKD</sequence>
<dbReference type="AlphaFoldDB" id="A0AAV6VXU3"/>
<organism evidence="2 3">
    <name type="scientific">Oedothorax gibbosus</name>
    <dbReference type="NCBI Taxonomy" id="931172"/>
    <lineage>
        <taxon>Eukaryota</taxon>
        <taxon>Metazoa</taxon>
        <taxon>Ecdysozoa</taxon>
        <taxon>Arthropoda</taxon>
        <taxon>Chelicerata</taxon>
        <taxon>Arachnida</taxon>
        <taxon>Araneae</taxon>
        <taxon>Araneomorphae</taxon>
        <taxon>Entelegynae</taxon>
        <taxon>Araneoidea</taxon>
        <taxon>Linyphiidae</taxon>
        <taxon>Erigoninae</taxon>
        <taxon>Oedothorax</taxon>
    </lineage>
</organism>
<feature type="coiled-coil region" evidence="1">
    <location>
        <begin position="33"/>
        <end position="67"/>
    </location>
</feature>
<gene>
    <name evidence="2" type="ORF">JTE90_024348</name>
</gene>
<protein>
    <submittedName>
        <fullName evidence="2">Uncharacterized protein</fullName>
    </submittedName>
</protein>
<reference evidence="2 3" key="1">
    <citation type="journal article" date="2022" name="Nat. Ecol. Evol.">
        <title>A masculinizing supergene underlies an exaggerated male reproductive morph in a spider.</title>
        <authorList>
            <person name="Hendrickx F."/>
            <person name="De Corte Z."/>
            <person name="Sonet G."/>
            <person name="Van Belleghem S.M."/>
            <person name="Kostlbacher S."/>
            <person name="Vangestel C."/>
        </authorList>
    </citation>
    <scope>NUCLEOTIDE SEQUENCE [LARGE SCALE GENOMIC DNA]</scope>
    <source>
        <strain evidence="2">W744_W776</strain>
    </source>
</reference>
<comment type="caution">
    <text evidence="2">The sequence shown here is derived from an EMBL/GenBank/DDBJ whole genome shotgun (WGS) entry which is preliminary data.</text>
</comment>
<dbReference type="EMBL" id="JAFNEN010000005">
    <property type="protein sequence ID" value="KAG8201480.1"/>
    <property type="molecule type" value="Genomic_DNA"/>
</dbReference>
<keyword evidence="3" id="KW-1185">Reference proteome</keyword>
<evidence type="ECO:0000256" key="1">
    <source>
        <dbReference type="SAM" id="Coils"/>
    </source>
</evidence>
<keyword evidence="1" id="KW-0175">Coiled coil</keyword>
<dbReference type="Proteomes" id="UP000827092">
    <property type="component" value="Unassembled WGS sequence"/>
</dbReference>
<evidence type="ECO:0000313" key="2">
    <source>
        <dbReference type="EMBL" id="KAG8201480.1"/>
    </source>
</evidence>
<evidence type="ECO:0000313" key="3">
    <source>
        <dbReference type="Proteomes" id="UP000827092"/>
    </source>
</evidence>